<reference evidence="10" key="1">
    <citation type="submission" date="2020-06" db="EMBL/GenBank/DDBJ databases">
        <title>WGS assembly of Ceratodon purpureus strain R40.</title>
        <authorList>
            <person name="Carey S.B."/>
            <person name="Jenkins J."/>
            <person name="Shu S."/>
            <person name="Lovell J.T."/>
            <person name="Sreedasyam A."/>
            <person name="Maumus F."/>
            <person name="Tiley G.P."/>
            <person name="Fernandez-Pozo N."/>
            <person name="Barry K."/>
            <person name="Chen C."/>
            <person name="Wang M."/>
            <person name="Lipzen A."/>
            <person name="Daum C."/>
            <person name="Saski C.A."/>
            <person name="Payton A.C."/>
            <person name="Mcbreen J.C."/>
            <person name="Conrad R.E."/>
            <person name="Kollar L.M."/>
            <person name="Olsson S."/>
            <person name="Huttunen S."/>
            <person name="Landis J.B."/>
            <person name="Wickett N.J."/>
            <person name="Johnson M.G."/>
            <person name="Rensing S.A."/>
            <person name="Grimwood J."/>
            <person name="Schmutz J."/>
            <person name="Mcdaniel S.F."/>
        </authorList>
    </citation>
    <scope>NUCLEOTIDE SEQUENCE</scope>
    <source>
        <strain evidence="10">R40</strain>
    </source>
</reference>
<keyword evidence="11" id="KW-1185">Reference proteome</keyword>
<feature type="compositionally biased region" description="Polar residues" evidence="8">
    <location>
        <begin position="124"/>
        <end position="139"/>
    </location>
</feature>
<feature type="compositionally biased region" description="Low complexity" evidence="8">
    <location>
        <begin position="321"/>
        <end position="340"/>
    </location>
</feature>
<dbReference type="PANTHER" id="PTHR31089">
    <property type="entry name" value="CYCLIC DOF FACTOR 2"/>
    <property type="match status" value="1"/>
</dbReference>
<keyword evidence="2" id="KW-0863">Zinc-finger</keyword>
<proteinExistence type="predicted"/>
<dbReference type="GO" id="GO:0003700">
    <property type="term" value="F:DNA-binding transcription factor activity"/>
    <property type="evidence" value="ECO:0007669"/>
    <property type="project" value="InterPro"/>
</dbReference>
<dbReference type="PROSITE" id="PS01361">
    <property type="entry name" value="ZF_DOF_1"/>
    <property type="match status" value="1"/>
</dbReference>
<evidence type="ECO:0000256" key="2">
    <source>
        <dbReference type="ARBA" id="ARBA00022771"/>
    </source>
</evidence>
<comment type="caution">
    <text evidence="10">The sequence shown here is derived from an EMBL/GenBank/DDBJ whole genome shotgun (WGS) entry which is preliminary data.</text>
</comment>
<evidence type="ECO:0000256" key="3">
    <source>
        <dbReference type="ARBA" id="ARBA00022833"/>
    </source>
</evidence>
<keyword evidence="5" id="KW-0238">DNA-binding</keyword>
<sequence length="371" mass="40341">MLMMENHVGMGGEGFLDETEGRVGDDAGTGGSGESEEQLAMSRGNGGAIRDKPVKVIPCPRCQSMNTKFCYYNNYSVTQPRHFCRNCQRYWTVGGTLRNVPVGGGSRKKTRTRSRSDPYHIPTYDSNATPQSSPGSESLLNASNCMQQLSMLPPSLGFMPGMGASGFPTGASQLPFLQSALEGLYPRKPLAGLQEVPDLQSVYDAPQVPQIAPMMAPPMMMNGMSFFTPQSLPSQNESLVSVMAKAGLWSSAPMQAPVEVPGSWEEQQKKALQQLGGYGQRNLNQNAFGENLKPGFWETAMLNSRPVMNDRLVPHASWDESNPSTTNNTPNLSPNGSSTTDNMPNPSFSHGYYEDVSQPWVGLHASDILNF</sequence>
<feature type="region of interest" description="Disordered" evidence="8">
    <location>
        <begin position="13"/>
        <end position="39"/>
    </location>
</feature>
<keyword evidence="6" id="KW-0804">Transcription</keyword>
<feature type="region of interest" description="Disordered" evidence="8">
    <location>
        <begin position="101"/>
        <end position="139"/>
    </location>
</feature>
<feature type="domain" description="Dof-type" evidence="9">
    <location>
        <begin position="57"/>
        <end position="111"/>
    </location>
</feature>
<evidence type="ECO:0000256" key="7">
    <source>
        <dbReference type="ARBA" id="ARBA00023242"/>
    </source>
</evidence>
<evidence type="ECO:0000256" key="8">
    <source>
        <dbReference type="SAM" id="MobiDB-lite"/>
    </source>
</evidence>
<evidence type="ECO:0000259" key="9">
    <source>
        <dbReference type="PROSITE" id="PS50884"/>
    </source>
</evidence>
<dbReference type="GO" id="GO:0003677">
    <property type="term" value="F:DNA binding"/>
    <property type="evidence" value="ECO:0007669"/>
    <property type="project" value="UniProtKB-KW"/>
</dbReference>
<dbReference type="InterPro" id="IPR045174">
    <property type="entry name" value="Dof"/>
</dbReference>
<name>A0A8T0HYE9_CERPU</name>
<keyword evidence="1" id="KW-0479">Metal-binding</keyword>
<evidence type="ECO:0000256" key="5">
    <source>
        <dbReference type="ARBA" id="ARBA00023125"/>
    </source>
</evidence>
<keyword evidence="3" id="KW-0862">Zinc</keyword>
<gene>
    <name evidence="10" type="ORF">KC19_5G025500</name>
</gene>
<dbReference type="EMBL" id="CM026425">
    <property type="protein sequence ID" value="KAG0575719.1"/>
    <property type="molecule type" value="Genomic_DNA"/>
</dbReference>
<accession>A0A8T0HYE9</accession>
<evidence type="ECO:0000256" key="1">
    <source>
        <dbReference type="ARBA" id="ARBA00022723"/>
    </source>
</evidence>
<protein>
    <recommendedName>
        <fullName evidence="9">Dof-type domain-containing protein</fullName>
    </recommendedName>
</protein>
<keyword evidence="7" id="KW-0539">Nucleus</keyword>
<feature type="region of interest" description="Disordered" evidence="8">
    <location>
        <begin position="315"/>
        <end position="350"/>
    </location>
</feature>
<dbReference type="GO" id="GO:0008270">
    <property type="term" value="F:zinc ion binding"/>
    <property type="evidence" value="ECO:0007669"/>
    <property type="project" value="UniProtKB-KW"/>
</dbReference>
<evidence type="ECO:0000313" key="10">
    <source>
        <dbReference type="EMBL" id="KAG0575719.1"/>
    </source>
</evidence>
<evidence type="ECO:0000256" key="4">
    <source>
        <dbReference type="ARBA" id="ARBA00023015"/>
    </source>
</evidence>
<dbReference type="PROSITE" id="PS50884">
    <property type="entry name" value="ZF_DOF_2"/>
    <property type="match status" value="1"/>
</dbReference>
<dbReference type="PANTHER" id="PTHR31089:SF22">
    <property type="entry name" value="CYCLIC DOF FACTOR 4"/>
    <property type="match status" value="1"/>
</dbReference>
<evidence type="ECO:0000256" key="6">
    <source>
        <dbReference type="ARBA" id="ARBA00023163"/>
    </source>
</evidence>
<dbReference type="Pfam" id="PF02701">
    <property type="entry name" value="Zn_ribbon_Dof"/>
    <property type="match status" value="1"/>
</dbReference>
<dbReference type="Proteomes" id="UP000822688">
    <property type="component" value="Chromosome 5"/>
</dbReference>
<dbReference type="OrthoDB" id="1927254at2759"/>
<dbReference type="AlphaFoldDB" id="A0A8T0HYE9"/>
<evidence type="ECO:0000313" key="11">
    <source>
        <dbReference type="Proteomes" id="UP000822688"/>
    </source>
</evidence>
<keyword evidence="4" id="KW-0805">Transcription regulation</keyword>
<dbReference type="InterPro" id="IPR003851">
    <property type="entry name" value="Znf_Dof"/>
</dbReference>
<organism evidence="10 11">
    <name type="scientific">Ceratodon purpureus</name>
    <name type="common">Fire moss</name>
    <name type="synonym">Dicranum purpureum</name>
    <dbReference type="NCBI Taxonomy" id="3225"/>
    <lineage>
        <taxon>Eukaryota</taxon>
        <taxon>Viridiplantae</taxon>
        <taxon>Streptophyta</taxon>
        <taxon>Embryophyta</taxon>
        <taxon>Bryophyta</taxon>
        <taxon>Bryophytina</taxon>
        <taxon>Bryopsida</taxon>
        <taxon>Dicranidae</taxon>
        <taxon>Pseudoditrichales</taxon>
        <taxon>Ditrichaceae</taxon>
        <taxon>Ceratodon</taxon>
    </lineage>
</organism>